<gene>
    <name evidence="1" type="ORF">BPAE_0055g00130</name>
</gene>
<evidence type="ECO:0000313" key="1">
    <source>
        <dbReference type="EMBL" id="TGO26642.1"/>
    </source>
</evidence>
<accession>A0A4Z1FUH6</accession>
<evidence type="ECO:0000313" key="2">
    <source>
        <dbReference type="Proteomes" id="UP000297910"/>
    </source>
</evidence>
<comment type="caution">
    <text evidence="1">The sequence shown here is derived from an EMBL/GenBank/DDBJ whole genome shotgun (WGS) entry which is preliminary data.</text>
</comment>
<reference evidence="1 2" key="1">
    <citation type="submission" date="2017-12" db="EMBL/GenBank/DDBJ databases">
        <title>Comparative genomics of Botrytis spp.</title>
        <authorList>
            <person name="Valero-Jimenez C.A."/>
            <person name="Tapia P."/>
            <person name="Veloso J."/>
            <person name="Silva-Moreno E."/>
            <person name="Staats M."/>
            <person name="Valdes J.H."/>
            <person name="Van Kan J.A.L."/>
        </authorList>
    </citation>
    <scope>NUCLEOTIDE SEQUENCE [LARGE SCALE GENOMIC DNA]</scope>
    <source>
        <strain evidence="1 2">Bp0003</strain>
    </source>
</reference>
<dbReference type="AlphaFoldDB" id="A0A4Z1FUH6"/>
<name>A0A4Z1FUH6_9HELO</name>
<organism evidence="1 2">
    <name type="scientific">Botrytis paeoniae</name>
    <dbReference type="NCBI Taxonomy" id="278948"/>
    <lineage>
        <taxon>Eukaryota</taxon>
        <taxon>Fungi</taxon>
        <taxon>Dikarya</taxon>
        <taxon>Ascomycota</taxon>
        <taxon>Pezizomycotina</taxon>
        <taxon>Leotiomycetes</taxon>
        <taxon>Helotiales</taxon>
        <taxon>Sclerotiniaceae</taxon>
        <taxon>Botrytis</taxon>
    </lineage>
</organism>
<sequence>MFPFIQTCLAVGFTFIPSIGYEAVNDTISMKEFDPELGRSQPYLVFDITDLKDIGYCFFHVGSFKWDSLDQMHAPLNQNQSVTKALSLKILAETKLFSDLHLQGPAKFRRLLDRASVMPSFFSKVISKSREKPSKLSRYYNSRELLGEGLETQSVIDLDHPYNLSSGHILHILKKAMSSMNRGNVTVLSLCGNNLISPAALETILAALPNLKNVYVLNTSGIPLWRKLEILQGRKVSGFDDLELYSMAFKPATGVYSLSLREVNLTLPFLINGFANFLRVLSNPDTNRKHVAHGTRILSKAMAISELDGEMKIAPIANNLFEFNLTRDGKKGNGRMNYTRQKPRVTLPGKWNLIAVSQPFEQFPGAVKHSFCHRYAFIKAKSHGAYAEVNDGQKCTGSVAFIKSYEPQLVVADIDQFLQQVITGEEDDMIIKQAQDFWKRGTALLDLQRCSEAEVKVIAKEAKLLFGIRDDNDRMLLRVVGQYNS</sequence>
<dbReference type="EMBL" id="PQXI01000055">
    <property type="protein sequence ID" value="TGO26642.1"/>
    <property type="molecule type" value="Genomic_DNA"/>
</dbReference>
<protein>
    <submittedName>
        <fullName evidence="1">Uncharacterized protein</fullName>
    </submittedName>
</protein>
<proteinExistence type="predicted"/>
<dbReference type="Proteomes" id="UP000297910">
    <property type="component" value="Unassembled WGS sequence"/>
</dbReference>
<keyword evidence="2" id="KW-1185">Reference proteome</keyword>